<dbReference type="OrthoDB" id="5234231at2759"/>
<dbReference type="AlphaFoldDB" id="A0A8H7T6K3"/>
<evidence type="ECO:0000313" key="2">
    <source>
        <dbReference type="EMBL" id="KAG4413357.1"/>
    </source>
</evidence>
<feature type="compositionally biased region" description="Basic and acidic residues" evidence="1">
    <location>
        <begin position="62"/>
        <end position="73"/>
    </location>
</feature>
<proteinExistence type="predicted"/>
<name>A0A8H7T6K3_9HELO</name>
<evidence type="ECO:0000313" key="3">
    <source>
        <dbReference type="Proteomes" id="UP000664132"/>
    </source>
</evidence>
<reference evidence="2" key="1">
    <citation type="submission" date="2021-02" db="EMBL/GenBank/DDBJ databases">
        <title>Genome sequence Cadophora malorum strain M34.</title>
        <authorList>
            <person name="Stefanovic E."/>
            <person name="Vu D."/>
            <person name="Scully C."/>
            <person name="Dijksterhuis J."/>
            <person name="Roader J."/>
            <person name="Houbraken J."/>
        </authorList>
    </citation>
    <scope>NUCLEOTIDE SEQUENCE</scope>
    <source>
        <strain evidence="2">M34</strain>
    </source>
</reference>
<organism evidence="2 3">
    <name type="scientific">Cadophora malorum</name>
    <dbReference type="NCBI Taxonomy" id="108018"/>
    <lineage>
        <taxon>Eukaryota</taxon>
        <taxon>Fungi</taxon>
        <taxon>Dikarya</taxon>
        <taxon>Ascomycota</taxon>
        <taxon>Pezizomycotina</taxon>
        <taxon>Leotiomycetes</taxon>
        <taxon>Helotiales</taxon>
        <taxon>Ploettnerulaceae</taxon>
        <taxon>Cadophora</taxon>
    </lineage>
</organism>
<accession>A0A8H7T6K3</accession>
<dbReference type="EMBL" id="JAFJYH010000319">
    <property type="protein sequence ID" value="KAG4413357.1"/>
    <property type="molecule type" value="Genomic_DNA"/>
</dbReference>
<keyword evidence="3" id="KW-1185">Reference proteome</keyword>
<feature type="region of interest" description="Disordered" evidence="1">
    <location>
        <begin position="62"/>
        <end position="82"/>
    </location>
</feature>
<sequence length="82" mass="9474">MTCYCANYYGSINCHNTVTKFGDRCALCQSNHVNTAGSEAMQNGLPQANQQWVDNVRREQLRREEENARRERMTMTTSGRIR</sequence>
<evidence type="ECO:0000256" key="1">
    <source>
        <dbReference type="SAM" id="MobiDB-lite"/>
    </source>
</evidence>
<protein>
    <submittedName>
        <fullName evidence="2">Uncharacterized protein</fullName>
    </submittedName>
</protein>
<comment type="caution">
    <text evidence="2">The sequence shown here is derived from an EMBL/GenBank/DDBJ whole genome shotgun (WGS) entry which is preliminary data.</text>
</comment>
<gene>
    <name evidence="2" type="ORF">IFR04_013508</name>
</gene>
<dbReference type="Proteomes" id="UP000664132">
    <property type="component" value="Unassembled WGS sequence"/>
</dbReference>